<dbReference type="GO" id="GO:0005886">
    <property type="term" value="C:plasma membrane"/>
    <property type="evidence" value="ECO:0007669"/>
    <property type="project" value="UniProtKB-SubCell"/>
</dbReference>
<feature type="transmembrane region" description="Helical" evidence="7">
    <location>
        <begin position="264"/>
        <end position="284"/>
    </location>
</feature>
<evidence type="ECO:0000256" key="2">
    <source>
        <dbReference type="ARBA" id="ARBA00022448"/>
    </source>
</evidence>
<accession>A0A1F6C3J6</accession>
<feature type="transmembrane region" description="Helical" evidence="7">
    <location>
        <begin position="200"/>
        <end position="224"/>
    </location>
</feature>
<comment type="caution">
    <text evidence="8">The sequence shown here is derived from an EMBL/GenBank/DDBJ whole genome shotgun (WGS) entry which is preliminary data.</text>
</comment>
<name>A0A1F6C3J6_HANXR</name>
<dbReference type="InterPro" id="IPR036259">
    <property type="entry name" value="MFS_trans_sf"/>
</dbReference>
<dbReference type="AlphaFoldDB" id="A0A1F6C3J6"/>
<feature type="transmembrane region" description="Helical" evidence="7">
    <location>
        <begin position="7"/>
        <end position="29"/>
    </location>
</feature>
<evidence type="ECO:0000256" key="1">
    <source>
        <dbReference type="ARBA" id="ARBA00004651"/>
    </source>
</evidence>
<evidence type="ECO:0000256" key="3">
    <source>
        <dbReference type="ARBA" id="ARBA00022475"/>
    </source>
</evidence>
<feature type="transmembrane region" description="Helical" evidence="7">
    <location>
        <begin position="96"/>
        <end position="114"/>
    </location>
</feature>
<organism evidence="8 9">
    <name type="scientific">Handelsmanbacteria sp. (strain RIFCSPLOWO2_12_FULL_64_10)</name>
    <dbReference type="NCBI Taxonomy" id="1817868"/>
    <lineage>
        <taxon>Bacteria</taxon>
        <taxon>Candidatus Handelsmaniibacteriota</taxon>
    </lineage>
</organism>
<keyword evidence="4 7" id="KW-0812">Transmembrane</keyword>
<feature type="transmembrane region" description="Helical" evidence="7">
    <location>
        <begin position="135"/>
        <end position="154"/>
    </location>
</feature>
<feature type="transmembrane region" description="Helical" evidence="7">
    <location>
        <begin position="230"/>
        <end position="252"/>
    </location>
</feature>
<dbReference type="InterPro" id="IPR050171">
    <property type="entry name" value="MFS_Transporters"/>
</dbReference>
<dbReference type="GO" id="GO:0022857">
    <property type="term" value="F:transmembrane transporter activity"/>
    <property type="evidence" value="ECO:0007669"/>
    <property type="project" value="InterPro"/>
</dbReference>
<dbReference type="InterPro" id="IPR011701">
    <property type="entry name" value="MFS"/>
</dbReference>
<sequence>MNRKRRNFTLFAVGVFCTSFTFGIHFSVFNNFAVERIGLQPQHLGVLESIREVPGLLGALIGGLIARRPETRMAGLSLLLFGAGFIGYSQISTVPLLILCSFVWSVGFHTWYPLADGINLRMADAQERGRRLGQVRSVGAVATLLGIGTVYLLARPLGYPTMYALAGAVGAAGALGLFAMDRDHSHHTLDRFILKRRYGLFYALHLLDGCRRQIFGTFAVFTLVRVYHVGVQQVAVLALINSSLSFLFGPYVGRFIDRFGERTALTINYVEMGLVFLGFATLHTPVALCALYVVDSFFFLLSMSLNTYISKIADPGDLRPTLSMAVTMNHIAAVIMPLLGGYLWMATGYETIFSIGVGLSVVALVIAQGLRVHPLKTVVSHESRVVSQIDKDP</sequence>
<evidence type="ECO:0000256" key="7">
    <source>
        <dbReference type="SAM" id="Phobius"/>
    </source>
</evidence>
<evidence type="ECO:0000313" key="8">
    <source>
        <dbReference type="EMBL" id="OGG43711.1"/>
    </source>
</evidence>
<evidence type="ECO:0000256" key="6">
    <source>
        <dbReference type="ARBA" id="ARBA00023136"/>
    </source>
</evidence>
<feature type="transmembrane region" description="Helical" evidence="7">
    <location>
        <begin position="160"/>
        <end position="179"/>
    </location>
</feature>
<dbReference type="Pfam" id="PF07690">
    <property type="entry name" value="MFS_1"/>
    <property type="match status" value="1"/>
</dbReference>
<keyword evidence="2" id="KW-0813">Transport</keyword>
<dbReference type="Gene3D" id="1.20.1250.20">
    <property type="entry name" value="MFS general substrate transporter like domains"/>
    <property type="match status" value="2"/>
</dbReference>
<dbReference type="PANTHER" id="PTHR23517">
    <property type="entry name" value="RESISTANCE PROTEIN MDTM, PUTATIVE-RELATED-RELATED"/>
    <property type="match status" value="1"/>
</dbReference>
<keyword evidence="5 7" id="KW-1133">Transmembrane helix</keyword>
<evidence type="ECO:0008006" key="10">
    <source>
        <dbReference type="Google" id="ProtNLM"/>
    </source>
</evidence>
<evidence type="ECO:0000313" key="9">
    <source>
        <dbReference type="Proteomes" id="UP000178606"/>
    </source>
</evidence>
<protein>
    <recommendedName>
        <fullName evidence="10">Major facilitator superfamily (MFS) profile domain-containing protein</fullName>
    </recommendedName>
</protein>
<dbReference type="Proteomes" id="UP000178606">
    <property type="component" value="Unassembled WGS sequence"/>
</dbReference>
<evidence type="ECO:0000256" key="5">
    <source>
        <dbReference type="ARBA" id="ARBA00022989"/>
    </source>
</evidence>
<reference evidence="8 9" key="1">
    <citation type="journal article" date="2016" name="Nat. Commun.">
        <title>Thousands of microbial genomes shed light on interconnected biogeochemical processes in an aquifer system.</title>
        <authorList>
            <person name="Anantharaman K."/>
            <person name="Brown C.T."/>
            <person name="Hug L.A."/>
            <person name="Sharon I."/>
            <person name="Castelle C.J."/>
            <person name="Probst A.J."/>
            <person name="Thomas B.C."/>
            <person name="Singh A."/>
            <person name="Wilkins M.J."/>
            <person name="Karaoz U."/>
            <person name="Brodie E.L."/>
            <person name="Williams K.H."/>
            <person name="Hubbard S.S."/>
            <person name="Banfield J.F."/>
        </authorList>
    </citation>
    <scope>NUCLEOTIDE SEQUENCE [LARGE SCALE GENOMIC DNA]</scope>
    <source>
        <strain evidence="9">RIFCSPLOWO2_12_FULL_64_10</strain>
    </source>
</reference>
<keyword evidence="6 7" id="KW-0472">Membrane</keyword>
<feature type="transmembrane region" description="Helical" evidence="7">
    <location>
        <begin position="351"/>
        <end position="370"/>
    </location>
</feature>
<gene>
    <name evidence="8" type="ORF">A3F84_27355</name>
</gene>
<dbReference type="EMBL" id="MFKF01000427">
    <property type="protein sequence ID" value="OGG43711.1"/>
    <property type="molecule type" value="Genomic_DNA"/>
</dbReference>
<keyword evidence="3" id="KW-1003">Cell membrane</keyword>
<feature type="transmembrane region" description="Helical" evidence="7">
    <location>
        <begin position="321"/>
        <end position="345"/>
    </location>
</feature>
<dbReference type="SUPFAM" id="SSF103473">
    <property type="entry name" value="MFS general substrate transporter"/>
    <property type="match status" value="1"/>
</dbReference>
<proteinExistence type="predicted"/>
<evidence type="ECO:0000256" key="4">
    <source>
        <dbReference type="ARBA" id="ARBA00022692"/>
    </source>
</evidence>
<comment type="subcellular location">
    <subcellularLocation>
        <location evidence="1">Cell membrane</location>
        <topology evidence="1">Multi-pass membrane protein</topology>
    </subcellularLocation>
</comment>